<dbReference type="STRING" id="3916.A0A1S3V4D6"/>
<feature type="compositionally biased region" description="Basic and acidic residues" evidence="2">
    <location>
        <begin position="94"/>
        <end position="103"/>
    </location>
</feature>
<keyword evidence="1 3" id="KW-0732">Signal</keyword>
<reference evidence="4" key="1">
    <citation type="journal article" date="2014" name="Nat. Commun.">
        <title>Genome sequence of mungbean and insights into evolution within Vigna species.</title>
        <authorList>
            <person name="Kang Y.J."/>
            <person name="Kim S.K."/>
            <person name="Kim M.Y."/>
            <person name="Lestari P."/>
            <person name="Kim K.H."/>
            <person name="Ha B.K."/>
            <person name="Jun T.H."/>
            <person name="Hwang W.J."/>
            <person name="Lee T."/>
            <person name="Lee J."/>
            <person name="Shim S."/>
            <person name="Yoon M.Y."/>
            <person name="Jang Y.E."/>
            <person name="Han K.S."/>
            <person name="Taeprayoon P."/>
            <person name="Yoon N."/>
            <person name="Somta P."/>
            <person name="Tanya P."/>
            <person name="Kim K.S."/>
            <person name="Gwag J.G."/>
            <person name="Moon J.K."/>
            <person name="Lee Y.H."/>
            <person name="Park B.S."/>
            <person name="Bombarely A."/>
            <person name="Doyle J.J."/>
            <person name="Jackson S.A."/>
            <person name="Schafleitner R."/>
            <person name="Srinives P."/>
            <person name="Varshney R.K."/>
            <person name="Lee S.H."/>
        </authorList>
    </citation>
    <scope>NUCLEOTIDE SEQUENCE [LARGE SCALE GENOMIC DNA]</scope>
    <source>
        <strain evidence="4">cv. VC1973A</strain>
    </source>
</reference>
<evidence type="ECO:0000256" key="3">
    <source>
        <dbReference type="SAM" id="SignalP"/>
    </source>
</evidence>
<protein>
    <submittedName>
        <fullName evidence="5">LOW QUALITY PROTEIN: adhesive plaque matrix protein-like</fullName>
    </submittedName>
</protein>
<feature type="compositionally biased region" description="Basic and acidic residues" evidence="2">
    <location>
        <begin position="197"/>
        <end position="214"/>
    </location>
</feature>
<evidence type="ECO:0000256" key="2">
    <source>
        <dbReference type="SAM" id="MobiDB-lite"/>
    </source>
</evidence>
<dbReference type="PANTHER" id="PTHR33470">
    <property type="entry name" value="OS01G0164075 PROTEIN"/>
    <property type="match status" value="1"/>
</dbReference>
<evidence type="ECO:0000256" key="1">
    <source>
        <dbReference type="ARBA" id="ARBA00022729"/>
    </source>
</evidence>
<dbReference type="KEGG" id="vra:106771526"/>
<feature type="compositionally biased region" description="Polar residues" evidence="2">
    <location>
        <begin position="147"/>
        <end position="159"/>
    </location>
</feature>
<dbReference type="PANTHER" id="PTHR33470:SF40">
    <property type="entry name" value="PROTEIN SEED AND ROOT HAIR PROTECTIVE PROTEIN"/>
    <property type="match status" value="1"/>
</dbReference>
<feature type="signal peptide" evidence="3">
    <location>
        <begin position="1"/>
        <end position="23"/>
    </location>
</feature>
<dbReference type="AlphaFoldDB" id="A0A1S3V4D6"/>
<dbReference type="Proteomes" id="UP000087766">
    <property type="component" value="Chromosome 8"/>
</dbReference>
<dbReference type="RefSeq" id="XP_014513009.1">
    <property type="nucleotide sequence ID" value="XM_014657523.2"/>
</dbReference>
<feature type="region of interest" description="Disordered" evidence="2">
    <location>
        <begin position="130"/>
        <end position="214"/>
    </location>
</feature>
<dbReference type="GO" id="GO:0071944">
    <property type="term" value="C:cell periphery"/>
    <property type="evidence" value="ECO:0007669"/>
    <property type="project" value="TreeGrafter"/>
</dbReference>
<dbReference type="Pfam" id="PF01190">
    <property type="entry name" value="Pollen_Ole_e_1"/>
    <property type="match status" value="1"/>
</dbReference>
<accession>A0A1S3V4D6</accession>
<dbReference type="GeneID" id="106771526"/>
<reference evidence="5" key="2">
    <citation type="submission" date="2025-08" db="UniProtKB">
        <authorList>
            <consortium name="RefSeq"/>
        </authorList>
    </citation>
    <scope>IDENTIFICATION</scope>
    <source>
        <tissue evidence="5">Leaf</tissue>
    </source>
</reference>
<sequence>MAFLPSTFATSMLLLAFLVIASADYYGYDPAPKLQNPQATTQYYNNYYTSTPTFHKVEAKVDYNPHLTKPDYAQESKPKTDYYDNANDYNPHLPKPDYDEESKPQTNYYDSEYVPEPKVEKVEAKVDYNPHLTKPNYGEESKPKTVYYNNGYGSAPTVQKHQDESSYKPHPTKPDYDEESKSKTDNYDNGYGPSPKVENHKPKTDYPVEKPDPAKHDYYEVPKPKGKYEQHLLPTTIGVQGVVLCKSGSTYSPIQGAVTRITCGCEDERGYETGPISVLSHVTDNKGYFYATVSLEELGSNLKVSECKAYLESSPLETCKVPTDVNYGISGAPLLLIAFLKVRSNCTLWDLSSAPPNLLNHSPMVIEAPSMRSIEMTAKWKS</sequence>
<organism evidence="4 5">
    <name type="scientific">Vigna radiata var. radiata</name>
    <name type="common">Mung bean</name>
    <name type="synonym">Phaseolus aureus</name>
    <dbReference type="NCBI Taxonomy" id="3916"/>
    <lineage>
        <taxon>Eukaryota</taxon>
        <taxon>Viridiplantae</taxon>
        <taxon>Streptophyta</taxon>
        <taxon>Embryophyta</taxon>
        <taxon>Tracheophyta</taxon>
        <taxon>Spermatophyta</taxon>
        <taxon>Magnoliopsida</taxon>
        <taxon>eudicotyledons</taxon>
        <taxon>Gunneridae</taxon>
        <taxon>Pentapetalae</taxon>
        <taxon>rosids</taxon>
        <taxon>fabids</taxon>
        <taxon>Fabales</taxon>
        <taxon>Fabaceae</taxon>
        <taxon>Papilionoideae</taxon>
        <taxon>50 kb inversion clade</taxon>
        <taxon>NPAAA clade</taxon>
        <taxon>indigoferoid/millettioid clade</taxon>
        <taxon>Phaseoleae</taxon>
        <taxon>Vigna</taxon>
    </lineage>
</organism>
<feature type="compositionally biased region" description="Basic and acidic residues" evidence="2">
    <location>
        <begin position="67"/>
        <end position="82"/>
    </location>
</feature>
<dbReference type="GO" id="GO:0009723">
    <property type="term" value="P:response to ethylene"/>
    <property type="evidence" value="ECO:0007669"/>
    <property type="project" value="TreeGrafter"/>
</dbReference>
<dbReference type="OrthoDB" id="1847243at2759"/>
<proteinExistence type="predicted"/>
<gene>
    <name evidence="5" type="primary">LOC106771526</name>
</gene>
<evidence type="ECO:0000313" key="5">
    <source>
        <dbReference type="RefSeq" id="XP_014513009.1"/>
    </source>
</evidence>
<feature type="chain" id="PRO_5010241146" evidence="3">
    <location>
        <begin position="24"/>
        <end position="382"/>
    </location>
</feature>
<feature type="region of interest" description="Disordered" evidence="2">
    <location>
        <begin position="67"/>
        <end position="113"/>
    </location>
</feature>
<keyword evidence="4" id="KW-1185">Reference proteome</keyword>
<evidence type="ECO:0000313" key="4">
    <source>
        <dbReference type="Proteomes" id="UP000087766"/>
    </source>
</evidence>
<name>A0A1S3V4D6_VIGRR</name>
<feature type="compositionally biased region" description="Basic and acidic residues" evidence="2">
    <location>
        <begin position="160"/>
        <end position="186"/>
    </location>
</feature>